<evidence type="ECO:0000256" key="2">
    <source>
        <dbReference type="ARBA" id="ARBA00022603"/>
    </source>
</evidence>
<comment type="similarity">
    <text evidence="5">Belongs to the class I-like SAM-binding methyltransferase superfamily. MenG/UbiE family.</text>
</comment>
<proteinExistence type="inferred from homology"/>
<dbReference type="EMBL" id="JBCDNA010000003">
    <property type="protein sequence ID" value="MEL4456691.1"/>
    <property type="molecule type" value="Genomic_DNA"/>
</dbReference>
<keyword evidence="7" id="KW-1185">Reference proteome</keyword>
<comment type="caution">
    <text evidence="6">The sequence shown here is derived from an EMBL/GenBank/DDBJ whole genome shotgun (WGS) entry which is preliminary data.</text>
</comment>
<name>A0ABU9L2N1_9FLAO</name>
<dbReference type="CDD" id="cd02440">
    <property type="entry name" value="AdoMet_MTases"/>
    <property type="match status" value="1"/>
</dbReference>
<accession>A0ABU9L2N1</accession>
<keyword evidence="2 5" id="KW-0489">Methyltransferase</keyword>
<dbReference type="InterPro" id="IPR029063">
    <property type="entry name" value="SAM-dependent_MTases_sf"/>
</dbReference>
<comment type="pathway">
    <text evidence="5">Quinol/quinone metabolism; menaquinone biosynthesis; menaquinol from 1,4-dihydroxy-2-naphthoate: step 2/2.</text>
</comment>
<dbReference type="Gene3D" id="3.40.50.150">
    <property type="entry name" value="Vaccinia Virus protein VP39"/>
    <property type="match status" value="1"/>
</dbReference>
<evidence type="ECO:0000256" key="3">
    <source>
        <dbReference type="ARBA" id="ARBA00022679"/>
    </source>
</evidence>
<feature type="binding site" evidence="5">
    <location>
        <position position="87"/>
    </location>
    <ligand>
        <name>S-adenosyl-L-methionine</name>
        <dbReference type="ChEBI" id="CHEBI:59789"/>
    </ligand>
</feature>
<gene>
    <name evidence="6" type="primary">ubiE</name>
    <name evidence="5" type="synonym">menG</name>
    <name evidence="6" type="ORF">AABB81_12350</name>
</gene>
<evidence type="ECO:0000256" key="4">
    <source>
        <dbReference type="ARBA" id="ARBA00022691"/>
    </source>
</evidence>
<dbReference type="NCBIfam" id="NF001244">
    <property type="entry name" value="PRK00216.1-5"/>
    <property type="match status" value="1"/>
</dbReference>
<dbReference type="GO" id="GO:0043770">
    <property type="term" value="F:demethylmenaquinone methyltransferase activity"/>
    <property type="evidence" value="ECO:0007669"/>
    <property type="project" value="UniProtKB-EC"/>
</dbReference>
<keyword evidence="3 5" id="KW-0808">Transferase</keyword>
<dbReference type="Pfam" id="PF01209">
    <property type="entry name" value="Ubie_methyltran"/>
    <property type="match status" value="1"/>
</dbReference>
<keyword evidence="4 5" id="KW-0949">S-adenosyl-L-methionine</keyword>
<dbReference type="Proteomes" id="UP001474120">
    <property type="component" value="Unassembled WGS sequence"/>
</dbReference>
<protein>
    <recommendedName>
        <fullName evidence="5">Demethylmenaquinone methyltransferase</fullName>
        <ecNumber evidence="5">2.1.1.163</ecNumber>
    </recommendedName>
</protein>
<dbReference type="SUPFAM" id="SSF53335">
    <property type="entry name" value="S-adenosyl-L-methionine-dependent methyltransferases"/>
    <property type="match status" value="1"/>
</dbReference>
<dbReference type="NCBIfam" id="TIGR01934">
    <property type="entry name" value="MenG_MenH_UbiE"/>
    <property type="match status" value="1"/>
</dbReference>
<dbReference type="RefSeq" id="WP_342160858.1">
    <property type="nucleotide sequence ID" value="NZ_JBCDNA010000003.1"/>
</dbReference>
<dbReference type="PROSITE" id="PS51608">
    <property type="entry name" value="SAM_MT_UBIE"/>
    <property type="match status" value="1"/>
</dbReference>
<dbReference type="PANTHER" id="PTHR43591:SF24">
    <property type="entry name" value="2-METHOXY-6-POLYPRENYL-1,4-BENZOQUINOL METHYLASE, MITOCHONDRIAL"/>
    <property type="match status" value="1"/>
</dbReference>
<dbReference type="GO" id="GO:0032259">
    <property type="term" value="P:methylation"/>
    <property type="evidence" value="ECO:0007669"/>
    <property type="project" value="UniProtKB-KW"/>
</dbReference>
<organism evidence="6 7">
    <name type="scientific">Lutimonas vermicola</name>
    <dbReference type="NCBI Taxonomy" id="414288"/>
    <lineage>
        <taxon>Bacteria</taxon>
        <taxon>Pseudomonadati</taxon>
        <taxon>Bacteroidota</taxon>
        <taxon>Flavobacteriia</taxon>
        <taxon>Flavobacteriales</taxon>
        <taxon>Flavobacteriaceae</taxon>
        <taxon>Lutimonas</taxon>
    </lineage>
</organism>
<keyword evidence="1 5" id="KW-0474">Menaquinone biosynthesis</keyword>
<comment type="catalytic activity">
    <reaction evidence="5">
        <text>a 2-demethylmenaquinol + S-adenosyl-L-methionine = a menaquinol + S-adenosyl-L-homocysteine + H(+)</text>
        <dbReference type="Rhea" id="RHEA:42640"/>
        <dbReference type="Rhea" id="RHEA-COMP:9539"/>
        <dbReference type="Rhea" id="RHEA-COMP:9563"/>
        <dbReference type="ChEBI" id="CHEBI:15378"/>
        <dbReference type="ChEBI" id="CHEBI:18151"/>
        <dbReference type="ChEBI" id="CHEBI:55437"/>
        <dbReference type="ChEBI" id="CHEBI:57856"/>
        <dbReference type="ChEBI" id="CHEBI:59789"/>
        <dbReference type="EC" id="2.1.1.163"/>
    </reaction>
</comment>
<dbReference type="HAMAP" id="MF_01813">
    <property type="entry name" value="MenG_UbiE_methyltr"/>
    <property type="match status" value="1"/>
</dbReference>
<reference evidence="6 7" key="1">
    <citation type="submission" date="2024-04" db="EMBL/GenBank/DDBJ databases">
        <title>whole genome sequencing of Lutimonas vermicola strain IMCC1616.</title>
        <authorList>
            <person name="Bae S.S."/>
        </authorList>
    </citation>
    <scope>NUCLEOTIDE SEQUENCE [LARGE SCALE GENOMIC DNA]</scope>
    <source>
        <strain evidence="6 7">IMCC1616</strain>
    </source>
</reference>
<feature type="binding site" evidence="5">
    <location>
        <begin position="115"/>
        <end position="116"/>
    </location>
    <ligand>
        <name>S-adenosyl-L-methionine</name>
        <dbReference type="ChEBI" id="CHEBI:59789"/>
    </ligand>
</feature>
<evidence type="ECO:0000256" key="1">
    <source>
        <dbReference type="ARBA" id="ARBA00022428"/>
    </source>
</evidence>
<comment type="caution">
    <text evidence="5">Lacks conserved residue(s) required for the propagation of feature annotation.</text>
</comment>
<comment type="function">
    <text evidence="5">Methyltransferase required for the conversion of demethylmenaquinol (DMKH2) to menaquinol (MKH2).</text>
</comment>
<dbReference type="InterPro" id="IPR004033">
    <property type="entry name" value="UbiE/COQ5_MeTrFase"/>
</dbReference>
<feature type="binding site" evidence="5">
    <location>
        <position position="68"/>
    </location>
    <ligand>
        <name>S-adenosyl-L-methionine</name>
        <dbReference type="ChEBI" id="CHEBI:59789"/>
    </ligand>
</feature>
<evidence type="ECO:0000313" key="6">
    <source>
        <dbReference type="EMBL" id="MEL4456691.1"/>
    </source>
</evidence>
<dbReference type="EC" id="2.1.1.163" evidence="5"/>
<evidence type="ECO:0000256" key="5">
    <source>
        <dbReference type="HAMAP-Rule" id="MF_01813"/>
    </source>
</evidence>
<dbReference type="GO" id="GO:0008425">
    <property type="term" value="F:2-methoxy-6-polyprenyl-1,4-benzoquinol methyltransferase activity"/>
    <property type="evidence" value="ECO:0007669"/>
    <property type="project" value="UniProtKB-EC"/>
</dbReference>
<sequence length="242" mass="26690">MSKKVTPYKDSELGKKAQVTEMFDNVSANYDLLNRVLTFGIDISWRKNVVALVKEGKAKKVLDIATGTGDLAIMMAKADIHDVTGLDISPGMLNIGIQKVKDQGLSEKVDMVIGDSEELPFDEGTFDAITVAFGVRNFENLELGLKEIHRVLKPEGSLIVLETSQPTKFPVKQGFQFYSKYVIPTIGKILSKDKSAYDYLPESAAAFPFGEKFNNILLKTGFNSSEVYPQTLGVATIYHAIK</sequence>
<dbReference type="PANTHER" id="PTHR43591">
    <property type="entry name" value="METHYLTRANSFERASE"/>
    <property type="match status" value="1"/>
</dbReference>
<evidence type="ECO:0000313" key="7">
    <source>
        <dbReference type="Proteomes" id="UP001474120"/>
    </source>
</evidence>